<evidence type="ECO:0000256" key="6">
    <source>
        <dbReference type="SAM" id="MobiDB-lite"/>
    </source>
</evidence>
<dbReference type="OMA" id="EEFETWQ"/>
<dbReference type="EMBL" id="CVMT01000002">
    <property type="protein sequence ID" value="CRG86013.1"/>
    <property type="molecule type" value="Genomic_DNA"/>
</dbReference>
<accession>A0A0U1LRI0</accession>
<feature type="region of interest" description="Disordered" evidence="6">
    <location>
        <begin position="639"/>
        <end position="664"/>
    </location>
</feature>
<feature type="region of interest" description="Disordered" evidence="6">
    <location>
        <begin position="171"/>
        <end position="195"/>
    </location>
</feature>
<dbReference type="CDD" id="cd00067">
    <property type="entry name" value="GAL4"/>
    <property type="match status" value="1"/>
</dbReference>
<proteinExistence type="predicted"/>
<dbReference type="CDD" id="cd12148">
    <property type="entry name" value="fungal_TF_MHR"/>
    <property type="match status" value="1"/>
</dbReference>
<dbReference type="InterPro" id="IPR050987">
    <property type="entry name" value="AtrR-like"/>
</dbReference>
<dbReference type="GO" id="GO:0008270">
    <property type="term" value="F:zinc ion binding"/>
    <property type="evidence" value="ECO:0007669"/>
    <property type="project" value="InterPro"/>
</dbReference>
<evidence type="ECO:0000256" key="2">
    <source>
        <dbReference type="ARBA" id="ARBA00023015"/>
    </source>
</evidence>
<dbReference type="Proteomes" id="UP000054383">
    <property type="component" value="Unassembled WGS sequence"/>
</dbReference>
<evidence type="ECO:0000259" key="7">
    <source>
        <dbReference type="SMART" id="SM00906"/>
    </source>
</evidence>
<dbReference type="SMART" id="SM00906">
    <property type="entry name" value="Fungal_trans"/>
    <property type="match status" value="1"/>
</dbReference>
<reference evidence="8 9" key="1">
    <citation type="submission" date="2015-04" db="EMBL/GenBank/DDBJ databases">
        <authorList>
            <person name="Syromyatnikov M.Y."/>
            <person name="Popov V.N."/>
        </authorList>
    </citation>
    <scope>NUCLEOTIDE SEQUENCE [LARGE SCALE GENOMIC DNA]</scope>
    <source>
        <strain evidence="8">WF-38-12</strain>
    </source>
</reference>
<keyword evidence="2" id="KW-0805">Transcription regulation</keyword>
<feature type="compositionally biased region" description="Polar residues" evidence="6">
    <location>
        <begin position="171"/>
        <end position="180"/>
    </location>
</feature>
<keyword evidence="3" id="KW-0238">DNA-binding</keyword>
<dbReference type="InterPro" id="IPR001138">
    <property type="entry name" value="Zn2Cys6_DnaBD"/>
</dbReference>
<feature type="compositionally biased region" description="Basic and acidic residues" evidence="6">
    <location>
        <begin position="184"/>
        <end position="195"/>
    </location>
</feature>
<feature type="domain" description="Xylanolytic transcriptional activator regulatory" evidence="7">
    <location>
        <begin position="314"/>
        <end position="386"/>
    </location>
</feature>
<name>A0A0U1LRI0_TALIS</name>
<feature type="region of interest" description="Disordered" evidence="6">
    <location>
        <begin position="1"/>
        <end position="37"/>
    </location>
</feature>
<dbReference type="Pfam" id="PF04082">
    <property type="entry name" value="Fungal_trans"/>
    <property type="match status" value="1"/>
</dbReference>
<dbReference type="OrthoDB" id="2283488at2759"/>
<dbReference type="GO" id="GO:0006351">
    <property type="term" value="P:DNA-templated transcription"/>
    <property type="evidence" value="ECO:0007669"/>
    <property type="project" value="InterPro"/>
</dbReference>
<protein>
    <submittedName>
        <fullName evidence="8">Activator of stress genes 1</fullName>
    </submittedName>
</protein>
<dbReference type="SUPFAM" id="SSF57701">
    <property type="entry name" value="Zn2/Cys6 DNA-binding domain"/>
    <property type="match status" value="1"/>
</dbReference>
<organism evidence="8 9">
    <name type="scientific">Talaromyces islandicus</name>
    <name type="common">Penicillium islandicum</name>
    <dbReference type="NCBI Taxonomy" id="28573"/>
    <lineage>
        <taxon>Eukaryota</taxon>
        <taxon>Fungi</taxon>
        <taxon>Dikarya</taxon>
        <taxon>Ascomycota</taxon>
        <taxon>Pezizomycotina</taxon>
        <taxon>Eurotiomycetes</taxon>
        <taxon>Eurotiomycetidae</taxon>
        <taxon>Eurotiales</taxon>
        <taxon>Trichocomaceae</taxon>
        <taxon>Talaromyces</taxon>
        <taxon>Talaromyces sect. Islandici</taxon>
    </lineage>
</organism>
<feature type="compositionally biased region" description="Polar residues" evidence="6">
    <location>
        <begin position="7"/>
        <end position="21"/>
    </location>
</feature>
<evidence type="ECO:0000313" key="9">
    <source>
        <dbReference type="Proteomes" id="UP000054383"/>
    </source>
</evidence>
<keyword evidence="4" id="KW-0804">Transcription</keyword>
<dbReference type="GO" id="GO:0003677">
    <property type="term" value="F:DNA binding"/>
    <property type="evidence" value="ECO:0007669"/>
    <property type="project" value="UniProtKB-KW"/>
</dbReference>
<keyword evidence="1" id="KW-0479">Metal-binding</keyword>
<dbReference type="InterPro" id="IPR007219">
    <property type="entry name" value="XnlR_reg_dom"/>
</dbReference>
<dbReference type="PANTHER" id="PTHR46910:SF1">
    <property type="entry name" value="MISCELLANEOUS ZN(II)2CYS6 TRANSCRIPTION FACTOR (EUROFUNG)-RELATED"/>
    <property type="match status" value="1"/>
</dbReference>
<dbReference type="PANTHER" id="PTHR46910">
    <property type="entry name" value="TRANSCRIPTION FACTOR PDR1"/>
    <property type="match status" value="1"/>
</dbReference>
<sequence length="711" mass="80474">MEDQNENRASSQENLSATPTETQEHAPKVPKKRRRVPIACSNCRMRKTKCDHIVPKNPPDSSPSGLTTGAYEYIRSLEYKVKQYETQLRDLQQETTQRSILDTARPLPLLKRQAPSPSKELWPQVPNPLPPVQGSATITAASPSLFLGGNGGAISFTQLILNAMNPGAPNRVQSSNQLFSSPRDPSREMPDTKLYDLPPDARELIQRYFDFHYMLTPIFHIPSIITRFEQVFVAERSRRHEHASTLAIINMICAIATAHRRTGVETSTIHTRKLYDRAMALLGPSLFYDWSIEKVQILLLGARYLQSSNFPDECWTVLGLAIRIAHGLELHLPPPEQADCITKEVRKRLWYACYTTDQLLCSIYGRPTTTSSNTFSTPLPEDLDDNCITHSRLLYPSTPTISAVTLSIHNAKLYRIMEMAAALVDPPMEKVVELDELYEVWFSQVPAALKIYEKDTIEDDQSLILAMRANMVRILIHRHSVAMSLSLLSRGERVARPLDGIRASMMQNSRQICVRTAEETVRLVGHRHDRTKKATGPSWWNLYYCTPLTFYPPKTLFSSLFRSNAHVCYWTVFNAILIIASHVVDPEFRTDKEALSHLEEGMRMIGQMSANHTTAQRAHIFLRQLLDVVEQTLSQQDRRPGGFIPPMLNGHPAPSPDGMPSHAGFQDFPPKEFTRLWDSTENLTTSLGSHLEFYSGLGSGMWSWNAPDDRT</sequence>
<evidence type="ECO:0000256" key="3">
    <source>
        <dbReference type="ARBA" id="ARBA00023125"/>
    </source>
</evidence>
<keyword evidence="5" id="KW-0539">Nucleus</keyword>
<evidence type="ECO:0000256" key="1">
    <source>
        <dbReference type="ARBA" id="ARBA00022723"/>
    </source>
</evidence>
<keyword evidence="9" id="KW-1185">Reference proteome</keyword>
<evidence type="ECO:0000313" key="8">
    <source>
        <dbReference type="EMBL" id="CRG86013.1"/>
    </source>
</evidence>
<dbReference type="AlphaFoldDB" id="A0A0U1LRI0"/>
<dbReference type="InterPro" id="IPR036864">
    <property type="entry name" value="Zn2-C6_fun-type_DNA-bd_sf"/>
</dbReference>
<dbReference type="STRING" id="28573.A0A0U1LRI0"/>
<dbReference type="GO" id="GO:0000981">
    <property type="term" value="F:DNA-binding transcription factor activity, RNA polymerase II-specific"/>
    <property type="evidence" value="ECO:0007669"/>
    <property type="project" value="InterPro"/>
</dbReference>
<gene>
    <name evidence="8" type="primary">YIN1</name>
    <name evidence="8" type="ORF">PISL3812_03016</name>
</gene>
<evidence type="ECO:0000256" key="5">
    <source>
        <dbReference type="ARBA" id="ARBA00023242"/>
    </source>
</evidence>
<evidence type="ECO:0000256" key="4">
    <source>
        <dbReference type="ARBA" id="ARBA00023163"/>
    </source>
</evidence>